<dbReference type="STRING" id="37360.A0A0G4IYC6"/>
<dbReference type="Pfam" id="PF01207">
    <property type="entry name" value="Dus"/>
    <property type="match status" value="1"/>
</dbReference>
<comment type="catalytic activity">
    <reaction evidence="13">
        <text>5,6-dihydrouridine(17) in tRNA + NADP(+) = uridine(17) in tRNA + NADPH + H(+)</text>
        <dbReference type="Rhea" id="RHEA:53368"/>
        <dbReference type="Rhea" id="RHEA-COMP:13541"/>
        <dbReference type="Rhea" id="RHEA-COMP:13542"/>
        <dbReference type="ChEBI" id="CHEBI:15378"/>
        <dbReference type="ChEBI" id="CHEBI:57783"/>
        <dbReference type="ChEBI" id="CHEBI:58349"/>
        <dbReference type="ChEBI" id="CHEBI:65315"/>
        <dbReference type="ChEBI" id="CHEBI:74443"/>
        <dbReference type="EC" id="1.3.1.88"/>
    </reaction>
    <physiologicalReaction direction="right-to-left" evidence="13">
        <dbReference type="Rhea" id="RHEA:53370"/>
    </physiologicalReaction>
</comment>
<evidence type="ECO:0000256" key="7">
    <source>
        <dbReference type="ARBA" id="ARBA00023027"/>
    </source>
</evidence>
<gene>
    <name evidence="15" type="ORF">PBRA_007976</name>
    <name evidence="16" type="ORF">PLBR_LOCUS3724</name>
</gene>
<dbReference type="EMBL" id="OVEO01000006">
    <property type="protein sequence ID" value="SPQ96509.1"/>
    <property type="molecule type" value="Genomic_DNA"/>
</dbReference>
<dbReference type="PANTHER" id="PTHR11082">
    <property type="entry name" value="TRNA-DIHYDROURIDINE SYNTHASE"/>
    <property type="match status" value="1"/>
</dbReference>
<evidence type="ECO:0000256" key="9">
    <source>
        <dbReference type="ARBA" id="ARBA00038890"/>
    </source>
</evidence>
<dbReference type="InterPro" id="IPR035587">
    <property type="entry name" value="DUS-like_FMN-bd"/>
</dbReference>
<keyword evidence="4" id="KW-0819">tRNA processing</keyword>
<dbReference type="GO" id="GO:0017150">
    <property type="term" value="F:tRNA dihydrouridine synthase activity"/>
    <property type="evidence" value="ECO:0007669"/>
    <property type="project" value="InterPro"/>
</dbReference>
<reference evidence="16 18" key="2">
    <citation type="submission" date="2018-03" db="EMBL/GenBank/DDBJ databases">
        <authorList>
            <person name="Fogelqvist J."/>
        </authorList>
    </citation>
    <scope>NUCLEOTIDE SEQUENCE [LARGE SCALE GENOMIC DNA]</scope>
</reference>
<evidence type="ECO:0000256" key="10">
    <source>
        <dbReference type="ARBA" id="ARBA00047287"/>
    </source>
</evidence>
<geneLocation type="mitochondrion" evidence="16"/>
<comment type="catalytic activity">
    <reaction evidence="11">
        <text>5,6-dihydrouridine(16) in tRNA + NADP(+) = uridine(16) in tRNA + NADPH + H(+)</text>
        <dbReference type="Rhea" id="RHEA:53376"/>
        <dbReference type="Rhea" id="RHEA-COMP:13543"/>
        <dbReference type="Rhea" id="RHEA-COMP:13544"/>
        <dbReference type="ChEBI" id="CHEBI:15378"/>
        <dbReference type="ChEBI" id="CHEBI:57783"/>
        <dbReference type="ChEBI" id="CHEBI:58349"/>
        <dbReference type="ChEBI" id="CHEBI:65315"/>
        <dbReference type="ChEBI" id="CHEBI:74443"/>
        <dbReference type="EC" id="1.3.1.88"/>
    </reaction>
    <physiologicalReaction direction="right-to-left" evidence="11">
        <dbReference type="Rhea" id="RHEA:53378"/>
    </physiologicalReaction>
</comment>
<evidence type="ECO:0000313" key="18">
    <source>
        <dbReference type="Proteomes" id="UP000290189"/>
    </source>
</evidence>
<comment type="catalytic activity">
    <reaction evidence="10">
        <text>5,6-dihydrouridine(17) in tRNA + NAD(+) = uridine(17) in tRNA + NADH + H(+)</text>
        <dbReference type="Rhea" id="RHEA:53372"/>
        <dbReference type="Rhea" id="RHEA-COMP:13541"/>
        <dbReference type="Rhea" id="RHEA-COMP:13542"/>
        <dbReference type="ChEBI" id="CHEBI:15378"/>
        <dbReference type="ChEBI" id="CHEBI:57540"/>
        <dbReference type="ChEBI" id="CHEBI:57945"/>
        <dbReference type="ChEBI" id="CHEBI:65315"/>
        <dbReference type="ChEBI" id="CHEBI:74443"/>
        <dbReference type="EC" id="1.3.1.88"/>
    </reaction>
    <physiologicalReaction direction="right-to-left" evidence="10">
        <dbReference type="Rhea" id="RHEA:53374"/>
    </physiologicalReaction>
</comment>
<dbReference type="SUPFAM" id="SSF51395">
    <property type="entry name" value="FMN-linked oxidoreductases"/>
    <property type="match status" value="1"/>
</dbReference>
<comment type="similarity">
    <text evidence="8">Belongs to the Dus family. Dus1 subfamily.</text>
</comment>
<dbReference type="PANTHER" id="PTHR11082:SF5">
    <property type="entry name" value="TRNA-DIHYDROURIDINE(16_17) SYNTHASE [NAD(P)(+)]-LIKE"/>
    <property type="match status" value="1"/>
</dbReference>
<evidence type="ECO:0000259" key="14">
    <source>
        <dbReference type="Pfam" id="PF01207"/>
    </source>
</evidence>
<dbReference type="EC" id="1.3.1.88" evidence="9"/>
<dbReference type="Proteomes" id="UP000290189">
    <property type="component" value="Unassembled WGS sequence"/>
</dbReference>
<reference evidence="15 17" key="1">
    <citation type="submission" date="2015-02" db="EMBL/GenBank/DDBJ databases">
        <authorList>
            <person name="Chooi Y.-H."/>
        </authorList>
    </citation>
    <scope>NUCLEOTIDE SEQUENCE [LARGE SCALE GENOMIC DNA]</scope>
    <source>
        <strain evidence="15">E3</strain>
    </source>
</reference>
<organism evidence="15 17">
    <name type="scientific">Plasmodiophora brassicae</name>
    <name type="common">Clubroot disease agent</name>
    <dbReference type="NCBI Taxonomy" id="37360"/>
    <lineage>
        <taxon>Eukaryota</taxon>
        <taxon>Sar</taxon>
        <taxon>Rhizaria</taxon>
        <taxon>Endomyxa</taxon>
        <taxon>Phytomyxea</taxon>
        <taxon>Plasmodiophorida</taxon>
        <taxon>Plasmodiophoridae</taxon>
        <taxon>Plasmodiophora</taxon>
    </lineage>
</organism>
<dbReference type="EMBL" id="CDSF01000099">
    <property type="protein sequence ID" value="CEP00242.1"/>
    <property type="molecule type" value="Genomic_DNA"/>
</dbReference>
<proteinExistence type="inferred from homology"/>
<keyword evidence="6" id="KW-0560">Oxidoreductase</keyword>
<keyword evidence="5" id="KW-0521">NADP</keyword>
<evidence type="ECO:0000256" key="12">
    <source>
        <dbReference type="ARBA" id="ARBA00048934"/>
    </source>
</evidence>
<comment type="cofactor">
    <cofactor evidence="1">
        <name>FMN</name>
        <dbReference type="ChEBI" id="CHEBI:58210"/>
    </cofactor>
</comment>
<keyword evidence="7" id="KW-0520">NAD</keyword>
<keyword evidence="2" id="KW-0285">Flavoprotein</keyword>
<dbReference type="InterPro" id="IPR018517">
    <property type="entry name" value="tRNA_hU_synthase_CS"/>
</dbReference>
<keyword evidence="17" id="KW-1185">Reference proteome</keyword>
<comment type="catalytic activity">
    <reaction evidence="12">
        <text>5,6-dihydrouridine(16) in tRNA + NAD(+) = uridine(16) in tRNA + NADH + H(+)</text>
        <dbReference type="Rhea" id="RHEA:53380"/>
        <dbReference type="Rhea" id="RHEA-COMP:13543"/>
        <dbReference type="Rhea" id="RHEA-COMP:13544"/>
        <dbReference type="ChEBI" id="CHEBI:15378"/>
        <dbReference type="ChEBI" id="CHEBI:57540"/>
        <dbReference type="ChEBI" id="CHEBI:57945"/>
        <dbReference type="ChEBI" id="CHEBI:65315"/>
        <dbReference type="ChEBI" id="CHEBI:74443"/>
        <dbReference type="EC" id="1.3.1.88"/>
    </reaction>
    <physiologicalReaction direction="right-to-left" evidence="12">
        <dbReference type="Rhea" id="RHEA:53382"/>
    </physiologicalReaction>
</comment>
<evidence type="ECO:0000256" key="11">
    <source>
        <dbReference type="ARBA" id="ARBA00047652"/>
    </source>
</evidence>
<dbReference type="OMA" id="QRPHHDI"/>
<evidence type="ECO:0000256" key="4">
    <source>
        <dbReference type="ARBA" id="ARBA00022694"/>
    </source>
</evidence>
<name>A0A0G4IYC6_PLABS</name>
<dbReference type="Proteomes" id="UP000039324">
    <property type="component" value="Unassembled WGS sequence"/>
</dbReference>
<dbReference type="PROSITE" id="PS01136">
    <property type="entry name" value="UPF0034"/>
    <property type="match status" value="1"/>
</dbReference>
<evidence type="ECO:0000313" key="15">
    <source>
        <dbReference type="EMBL" id="CEP00242.1"/>
    </source>
</evidence>
<keyword evidence="16" id="KW-0496">Mitochondrion</keyword>
<evidence type="ECO:0000256" key="5">
    <source>
        <dbReference type="ARBA" id="ARBA00022857"/>
    </source>
</evidence>
<dbReference type="AlphaFoldDB" id="A0A0G4IYC6"/>
<evidence type="ECO:0000256" key="13">
    <source>
        <dbReference type="ARBA" id="ARBA00049467"/>
    </source>
</evidence>
<evidence type="ECO:0000256" key="3">
    <source>
        <dbReference type="ARBA" id="ARBA00022643"/>
    </source>
</evidence>
<feature type="domain" description="DUS-like FMN-binding" evidence="14">
    <location>
        <begin position="26"/>
        <end position="255"/>
    </location>
</feature>
<evidence type="ECO:0000313" key="17">
    <source>
        <dbReference type="Proteomes" id="UP000039324"/>
    </source>
</evidence>
<dbReference type="GO" id="GO:0050660">
    <property type="term" value="F:flavin adenine dinucleotide binding"/>
    <property type="evidence" value="ECO:0007669"/>
    <property type="project" value="InterPro"/>
</dbReference>
<accession>A0A0G4IYC6</accession>
<evidence type="ECO:0000313" key="16">
    <source>
        <dbReference type="EMBL" id="SPQ96509.1"/>
    </source>
</evidence>
<sequence>MVGPDLSNASAAWAFFRRIGSPRYVCAPMVEGSELAFRMMTRSLGAQLCVSPMLHAATFARCKTYRAKNFTTCPEDRPLGVQFASHDPQELLQASLFIQDQCDFVDINLGCPQKIAKRGNYGAFLLKDRNTIEAMVRILAENLSVPVTCKIRLLDTIEETVSLARLLQRSGCSMLTVHGRRKENVGENVGACDWDAIRMIKESVDIPVVANGGIGRFEDIDECLRVTGADAVMASEGLLANPALFYSPGTSTSLTASIALAKLYMEFARKHDATRAQVTLHVVKLLFKAVQGCPPLRDRLCNRPNRSVDTIDEAVAFLAGLDDDIHRQIDAAIPDWYMRHRVPFTTVVEGRNAPEQRPAQAQCSTTT</sequence>
<dbReference type="InterPro" id="IPR013785">
    <property type="entry name" value="Aldolase_TIM"/>
</dbReference>
<dbReference type="OrthoDB" id="272303at2759"/>
<evidence type="ECO:0000256" key="1">
    <source>
        <dbReference type="ARBA" id="ARBA00001917"/>
    </source>
</evidence>
<dbReference type="Gene3D" id="3.20.20.70">
    <property type="entry name" value="Aldolase class I"/>
    <property type="match status" value="1"/>
</dbReference>
<dbReference type="CDD" id="cd02801">
    <property type="entry name" value="DUS_like_FMN"/>
    <property type="match status" value="1"/>
</dbReference>
<evidence type="ECO:0000256" key="6">
    <source>
        <dbReference type="ARBA" id="ARBA00023002"/>
    </source>
</evidence>
<evidence type="ECO:0000256" key="8">
    <source>
        <dbReference type="ARBA" id="ARBA00038313"/>
    </source>
</evidence>
<evidence type="ECO:0000256" key="2">
    <source>
        <dbReference type="ARBA" id="ARBA00022630"/>
    </source>
</evidence>
<protein>
    <recommendedName>
        <fullName evidence="9">tRNA-dihydrouridine(16/17) synthase [NAD(P)(+)]</fullName>
        <ecNumber evidence="9">1.3.1.88</ecNumber>
    </recommendedName>
</protein>
<keyword evidence="3" id="KW-0288">FMN</keyword>